<proteinExistence type="inferred from homology"/>
<evidence type="ECO:0000256" key="1">
    <source>
        <dbReference type="ARBA" id="ARBA00004123"/>
    </source>
</evidence>
<dbReference type="InterPro" id="IPR019191">
    <property type="entry name" value="Essential_protein_Yae1_N"/>
</dbReference>
<comment type="subcellular location">
    <subcellularLocation>
        <location evidence="2">Cytoplasm</location>
    </subcellularLocation>
    <subcellularLocation>
        <location evidence="1">Nucleus</location>
    </subcellularLocation>
</comment>
<keyword evidence="11" id="KW-1185">Reference proteome</keyword>
<evidence type="ECO:0000256" key="2">
    <source>
        <dbReference type="ARBA" id="ARBA00004496"/>
    </source>
</evidence>
<reference evidence="10 11" key="1">
    <citation type="journal article" date="2020" name="Elife">
        <title>Loss of centromere function drives karyotype evolution in closely related Malassezia species.</title>
        <authorList>
            <person name="Sankaranarayanan S.R."/>
            <person name="Ianiri G."/>
            <person name="Coelho M.A."/>
            <person name="Reza M.H."/>
            <person name="Thimmappa B.C."/>
            <person name="Ganguly P."/>
            <person name="Vadnala R.N."/>
            <person name="Sun S."/>
            <person name="Siddharthan R."/>
            <person name="Tellgren-Roth C."/>
            <person name="Dawson T.L."/>
            <person name="Heitman J."/>
            <person name="Sanyal K."/>
        </authorList>
    </citation>
    <scope>NUCLEOTIDE SEQUENCE [LARGE SCALE GENOMIC DNA]</scope>
    <source>
        <strain evidence="10">CBS14141</strain>
    </source>
</reference>
<dbReference type="Pfam" id="PF09811">
    <property type="entry name" value="Yae1_N"/>
    <property type="match status" value="1"/>
</dbReference>
<dbReference type="EMBL" id="CP046240">
    <property type="protein sequence ID" value="WFD49842.1"/>
    <property type="molecule type" value="Genomic_DNA"/>
</dbReference>
<evidence type="ECO:0000256" key="6">
    <source>
        <dbReference type="ARBA" id="ARBA00022490"/>
    </source>
</evidence>
<dbReference type="PANTHER" id="PTHR18829">
    <property type="entry name" value="PROTEIN YAE1 HOMOLOG"/>
    <property type="match status" value="1"/>
</dbReference>
<evidence type="ECO:0000256" key="7">
    <source>
        <dbReference type="ARBA" id="ARBA00023242"/>
    </source>
</evidence>
<comment type="similarity">
    <text evidence="3">Belongs to the YAE1 family.</text>
</comment>
<keyword evidence="6" id="KW-0963">Cytoplasm</keyword>
<name>A0ABY8EWA0_MALFU</name>
<evidence type="ECO:0000256" key="4">
    <source>
        <dbReference type="ARBA" id="ARBA00017286"/>
    </source>
</evidence>
<evidence type="ECO:0000259" key="9">
    <source>
        <dbReference type="Pfam" id="PF09811"/>
    </source>
</evidence>
<evidence type="ECO:0000256" key="8">
    <source>
        <dbReference type="SAM" id="MobiDB-lite"/>
    </source>
</evidence>
<feature type="compositionally biased region" description="Acidic residues" evidence="8">
    <location>
        <begin position="1"/>
        <end position="20"/>
    </location>
</feature>
<accession>A0ABY8EWA0</accession>
<gene>
    <name evidence="10" type="ORF">GLX27_004527</name>
</gene>
<evidence type="ECO:0000313" key="10">
    <source>
        <dbReference type="EMBL" id="WFD49842.1"/>
    </source>
</evidence>
<evidence type="ECO:0000313" key="11">
    <source>
        <dbReference type="Proteomes" id="UP000818624"/>
    </source>
</evidence>
<feature type="domain" description="Essential protein Yae1 N-terminal" evidence="9">
    <location>
        <begin position="43"/>
        <end position="80"/>
    </location>
</feature>
<protein>
    <recommendedName>
        <fullName evidence="5">Protein YAE1</fullName>
    </recommendedName>
    <alternativeName>
        <fullName evidence="4">Protein yae1</fullName>
    </alternativeName>
</protein>
<dbReference type="InterPro" id="IPR038881">
    <property type="entry name" value="Yae1-like"/>
</dbReference>
<keyword evidence="7" id="KW-0539">Nucleus</keyword>
<evidence type="ECO:0000256" key="3">
    <source>
        <dbReference type="ARBA" id="ARBA00007096"/>
    </source>
</evidence>
<dbReference type="Proteomes" id="UP000818624">
    <property type="component" value="Chromosome 7"/>
</dbReference>
<sequence length="183" mass="20205">MAPSSDDADDDWLVSDEDDAPERGKDMEQRDRKKMEAQFHNIGYRQGLEEGKLQHMQAGFDTGFNTVGAPLGRTVGELRGAADSLLHAATRPRPRTKTQAPSDSPEAAEALAKLQALCAELARVRLDTVAEPDWETVEHELAHHSSRDPAAELAQRRAQWAAQADRIASFQARLAELEHVFLA</sequence>
<feature type="compositionally biased region" description="Basic and acidic residues" evidence="8">
    <location>
        <begin position="21"/>
        <end position="34"/>
    </location>
</feature>
<feature type="region of interest" description="Disordered" evidence="8">
    <location>
        <begin position="1"/>
        <end position="34"/>
    </location>
</feature>
<dbReference type="PANTHER" id="PTHR18829:SF0">
    <property type="entry name" value="PROTEIN YAE1 HOMOLOG"/>
    <property type="match status" value="1"/>
</dbReference>
<evidence type="ECO:0000256" key="5">
    <source>
        <dbReference type="ARBA" id="ARBA00018400"/>
    </source>
</evidence>
<organism evidence="10 11">
    <name type="scientific">Malassezia furfur</name>
    <name type="common">Pityriasis versicolor infection agent</name>
    <name type="synonym">Pityrosporum furfur</name>
    <dbReference type="NCBI Taxonomy" id="55194"/>
    <lineage>
        <taxon>Eukaryota</taxon>
        <taxon>Fungi</taxon>
        <taxon>Dikarya</taxon>
        <taxon>Basidiomycota</taxon>
        <taxon>Ustilaginomycotina</taxon>
        <taxon>Malasseziomycetes</taxon>
        <taxon>Malasseziales</taxon>
        <taxon>Malasseziaceae</taxon>
        <taxon>Malassezia</taxon>
    </lineage>
</organism>